<dbReference type="EMBL" id="LDJJ01000110">
    <property type="protein sequence ID" value="KRG61508.1"/>
    <property type="molecule type" value="Genomic_DNA"/>
</dbReference>
<sequence length="179" mass="17636">PVAVGDSVAYTVSVVVADARTTAVTTLTDTLGSGLDFGSVSNAGGFSCVPGNPLVCTLPAGSAPNTYLFSYTGIVNAQASGQVRNTVVPSGPDNPSCAGSCDTTTPLASPLVSYAKQASSGGPVRVGDSLGYTLSVTIARSRSTGVVTLTDTLGSGLDFSSVTSAGIFTCNAANPLVCT</sequence>
<dbReference type="PATRIC" id="fig|405446.3.peg.175"/>
<evidence type="ECO:0000313" key="2">
    <source>
        <dbReference type="EMBL" id="KRG61508.1"/>
    </source>
</evidence>
<feature type="domain" description="DUF11" evidence="1">
    <location>
        <begin position="2"/>
        <end position="91"/>
    </location>
</feature>
<dbReference type="AlphaFoldDB" id="A0A0R0C6T4"/>
<reference evidence="2 3" key="1">
    <citation type="submission" date="2015-05" db="EMBL/GenBank/DDBJ databases">
        <title>Genome sequencing and analysis of members of genus Stenotrophomonas.</title>
        <authorList>
            <person name="Patil P.P."/>
            <person name="Midha S."/>
            <person name="Patil P.B."/>
        </authorList>
    </citation>
    <scope>NUCLEOTIDE SEQUENCE [LARGE SCALE GENOMIC DNA]</scope>
    <source>
        <strain evidence="2 3">DSM 18941</strain>
    </source>
</reference>
<feature type="non-terminal residue" evidence="2">
    <location>
        <position position="1"/>
    </location>
</feature>
<feature type="non-terminal residue" evidence="2">
    <location>
        <position position="179"/>
    </location>
</feature>
<gene>
    <name evidence="2" type="ORF">ABB27_18945</name>
</gene>
<dbReference type="OrthoDB" id="28717at2"/>
<comment type="caution">
    <text evidence="2">The sequence shown here is derived from an EMBL/GenBank/DDBJ whole genome shotgun (WGS) entry which is preliminary data.</text>
</comment>
<dbReference type="Pfam" id="PF01345">
    <property type="entry name" value="DUF11"/>
    <property type="match status" value="1"/>
</dbReference>
<name>A0A0R0C6T4_9GAMM</name>
<evidence type="ECO:0000259" key="1">
    <source>
        <dbReference type="Pfam" id="PF01345"/>
    </source>
</evidence>
<evidence type="ECO:0000313" key="3">
    <source>
        <dbReference type="Proteomes" id="UP000051863"/>
    </source>
</evidence>
<dbReference type="RefSeq" id="WP_152984697.1">
    <property type="nucleotide sequence ID" value="NZ_LDJJ01000110.1"/>
</dbReference>
<dbReference type="Proteomes" id="UP000051863">
    <property type="component" value="Unassembled WGS sequence"/>
</dbReference>
<proteinExistence type="predicted"/>
<keyword evidence="3" id="KW-1185">Reference proteome</keyword>
<organism evidence="2 3">
    <name type="scientific">Stenotrophomonas terrae</name>
    <dbReference type="NCBI Taxonomy" id="405446"/>
    <lineage>
        <taxon>Bacteria</taxon>
        <taxon>Pseudomonadati</taxon>
        <taxon>Pseudomonadota</taxon>
        <taxon>Gammaproteobacteria</taxon>
        <taxon>Lysobacterales</taxon>
        <taxon>Lysobacteraceae</taxon>
        <taxon>Stenotrophomonas</taxon>
    </lineage>
</organism>
<accession>A0A0R0C6T4</accession>
<dbReference type="InterPro" id="IPR001434">
    <property type="entry name" value="OmcB-like_DUF11"/>
</dbReference>
<protein>
    <recommendedName>
        <fullName evidence="1">DUF11 domain-containing protein</fullName>
    </recommendedName>
</protein>